<gene>
    <name evidence="4" type="ORF">BGZ97_006884</name>
</gene>
<dbReference type="GO" id="GO:0003677">
    <property type="term" value="F:DNA binding"/>
    <property type="evidence" value="ECO:0007669"/>
    <property type="project" value="UniProtKB-UniRule"/>
</dbReference>
<dbReference type="OrthoDB" id="667577at2759"/>
<dbReference type="Proteomes" id="UP000823405">
    <property type="component" value="Unassembled WGS sequence"/>
</dbReference>
<feature type="region of interest" description="Disordered" evidence="2">
    <location>
        <begin position="1"/>
        <end position="22"/>
    </location>
</feature>
<sequence>MAKAQRISVSKTQASSRSKRQPTAYNLYIKDGLPKYKAAHPNVEHKEAFRQVAYLWKYAAENPNRTYI</sequence>
<dbReference type="SUPFAM" id="SSF47095">
    <property type="entry name" value="HMG-box"/>
    <property type="match status" value="1"/>
</dbReference>
<dbReference type="InterPro" id="IPR009071">
    <property type="entry name" value="HMG_box_dom"/>
</dbReference>
<keyword evidence="1" id="KW-0238">DNA-binding</keyword>
<dbReference type="InterPro" id="IPR036910">
    <property type="entry name" value="HMG_box_dom_sf"/>
</dbReference>
<accession>A0A9P6QSU6</accession>
<evidence type="ECO:0000313" key="5">
    <source>
        <dbReference type="Proteomes" id="UP000823405"/>
    </source>
</evidence>
<comment type="caution">
    <text evidence="4">The sequence shown here is derived from an EMBL/GenBank/DDBJ whole genome shotgun (WGS) entry which is preliminary data.</text>
</comment>
<dbReference type="PROSITE" id="PS50118">
    <property type="entry name" value="HMG_BOX_2"/>
    <property type="match status" value="1"/>
</dbReference>
<dbReference type="EMBL" id="JAAAIN010003042">
    <property type="protein sequence ID" value="KAG0288204.1"/>
    <property type="molecule type" value="Genomic_DNA"/>
</dbReference>
<dbReference type="AlphaFoldDB" id="A0A9P6QSU6"/>
<proteinExistence type="predicted"/>
<dbReference type="CDD" id="cd00084">
    <property type="entry name" value="HMG-box_SF"/>
    <property type="match status" value="1"/>
</dbReference>
<dbReference type="Pfam" id="PF04690">
    <property type="entry name" value="YABBY"/>
    <property type="match status" value="1"/>
</dbReference>
<dbReference type="InterPro" id="IPR056775">
    <property type="entry name" value="YABBY_C"/>
</dbReference>
<name>A0A9P6QSU6_9FUNG</name>
<evidence type="ECO:0000256" key="2">
    <source>
        <dbReference type="SAM" id="MobiDB-lite"/>
    </source>
</evidence>
<feature type="domain" description="HMG box" evidence="3">
    <location>
        <begin position="18"/>
        <end position="68"/>
    </location>
</feature>
<dbReference type="Gene3D" id="1.10.30.10">
    <property type="entry name" value="High mobility group box domain"/>
    <property type="match status" value="1"/>
</dbReference>
<feature type="compositionally biased region" description="Polar residues" evidence="2">
    <location>
        <begin position="7"/>
        <end position="22"/>
    </location>
</feature>
<protein>
    <recommendedName>
        <fullName evidence="3">HMG box domain-containing protein</fullName>
    </recommendedName>
</protein>
<organism evidence="4 5">
    <name type="scientific">Linnemannia gamsii</name>
    <dbReference type="NCBI Taxonomy" id="64522"/>
    <lineage>
        <taxon>Eukaryota</taxon>
        <taxon>Fungi</taxon>
        <taxon>Fungi incertae sedis</taxon>
        <taxon>Mucoromycota</taxon>
        <taxon>Mortierellomycotina</taxon>
        <taxon>Mortierellomycetes</taxon>
        <taxon>Mortierellales</taxon>
        <taxon>Mortierellaceae</taxon>
        <taxon>Linnemannia</taxon>
    </lineage>
</organism>
<keyword evidence="5" id="KW-1185">Reference proteome</keyword>
<dbReference type="GO" id="GO:0005634">
    <property type="term" value="C:nucleus"/>
    <property type="evidence" value="ECO:0007669"/>
    <property type="project" value="UniProtKB-UniRule"/>
</dbReference>
<keyword evidence="1" id="KW-0539">Nucleus</keyword>
<reference evidence="4" key="1">
    <citation type="journal article" date="2020" name="Fungal Divers.">
        <title>Resolving the Mortierellaceae phylogeny through synthesis of multi-gene phylogenetics and phylogenomics.</title>
        <authorList>
            <person name="Vandepol N."/>
            <person name="Liber J."/>
            <person name="Desiro A."/>
            <person name="Na H."/>
            <person name="Kennedy M."/>
            <person name="Barry K."/>
            <person name="Grigoriev I.V."/>
            <person name="Miller A.N."/>
            <person name="O'Donnell K."/>
            <person name="Stajich J.E."/>
            <person name="Bonito G."/>
        </authorList>
    </citation>
    <scope>NUCLEOTIDE SEQUENCE</scope>
    <source>
        <strain evidence="4">NVP60</strain>
    </source>
</reference>
<feature type="DNA-binding region" description="HMG box" evidence="1">
    <location>
        <begin position="18"/>
        <end position="68"/>
    </location>
</feature>
<evidence type="ECO:0000313" key="4">
    <source>
        <dbReference type="EMBL" id="KAG0288204.1"/>
    </source>
</evidence>
<evidence type="ECO:0000256" key="1">
    <source>
        <dbReference type="PROSITE-ProRule" id="PRU00267"/>
    </source>
</evidence>
<evidence type="ECO:0000259" key="3">
    <source>
        <dbReference type="PROSITE" id="PS50118"/>
    </source>
</evidence>